<dbReference type="AlphaFoldDB" id="A0A554JDW5"/>
<evidence type="ECO:0000313" key="1">
    <source>
        <dbReference type="EMBL" id="TSC66572.1"/>
    </source>
</evidence>
<feature type="non-terminal residue" evidence="1">
    <location>
        <position position="94"/>
    </location>
</feature>
<name>A0A554JDW5_9BACT</name>
<dbReference type="EMBL" id="VMFD01000002">
    <property type="protein sequence ID" value="TSC66572.1"/>
    <property type="molecule type" value="Genomic_DNA"/>
</dbReference>
<sequence length="94" mass="10212">MRYFGFALADGMFVGDCVIQRNVLTVEEVRLAIAQGVVPCLNPSHKATISAMNQQFGIEVAIPDAPPRVSLNAGDSVIVMGVRGLPRLTDRHEY</sequence>
<gene>
    <name evidence="1" type="ORF">CEO22_50</name>
</gene>
<proteinExistence type="predicted"/>
<evidence type="ECO:0000313" key="2">
    <source>
        <dbReference type="Proteomes" id="UP000316253"/>
    </source>
</evidence>
<reference evidence="1 2" key="1">
    <citation type="submission" date="2017-08" db="EMBL/GenBank/DDBJ databases">
        <title>Mechanisms for carbon and nitrogen cycling indicate functional differentiation within the Candidate Phyla Radiation.</title>
        <authorList>
            <person name="Danczak R.E."/>
            <person name="Johnston M.D."/>
            <person name="Kenah C."/>
            <person name="Slattery M."/>
            <person name="Wrighton K.C."/>
            <person name="Wilkins M.J."/>
        </authorList>
    </citation>
    <scope>NUCLEOTIDE SEQUENCE [LARGE SCALE GENOMIC DNA]</scope>
    <source>
        <strain evidence="1">Gr01-1014_85</strain>
    </source>
</reference>
<comment type="caution">
    <text evidence="1">The sequence shown here is derived from an EMBL/GenBank/DDBJ whole genome shotgun (WGS) entry which is preliminary data.</text>
</comment>
<dbReference type="Proteomes" id="UP000316253">
    <property type="component" value="Unassembled WGS sequence"/>
</dbReference>
<organism evidence="1 2">
    <name type="scientific">Candidatus Berkelbacteria bacterium Gr01-1014_85</name>
    <dbReference type="NCBI Taxonomy" id="2017150"/>
    <lineage>
        <taxon>Bacteria</taxon>
        <taxon>Candidatus Berkelbacteria</taxon>
    </lineage>
</organism>
<accession>A0A554JDW5</accession>
<protein>
    <submittedName>
        <fullName evidence="1">Uncharacterized protein</fullName>
    </submittedName>
</protein>